<feature type="compositionally biased region" description="Polar residues" evidence="1">
    <location>
        <begin position="444"/>
        <end position="460"/>
    </location>
</feature>
<evidence type="ECO:0000313" key="2">
    <source>
        <dbReference type="EMBL" id="KAF2647580.1"/>
    </source>
</evidence>
<feature type="compositionally biased region" description="Basic and acidic residues" evidence="1">
    <location>
        <begin position="226"/>
        <end position="245"/>
    </location>
</feature>
<accession>A0A6A6SJ27</accession>
<organism evidence="2 3">
    <name type="scientific">Lophiostoma macrostomum CBS 122681</name>
    <dbReference type="NCBI Taxonomy" id="1314788"/>
    <lineage>
        <taxon>Eukaryota</taxon>
        <taxon>Fungi</taxon>
        <taxon>Dikarya</taxon>
        <taxon>Ascomycota</taxon>
        <taxon>Pezizomycotina</taxon>
        <taxon>Dothideomycetes</taxon>
        <taxon>Pleosporomycetidae</taxon>
        <taxon>Pleosporales</taxon>
        <taxon>Lophiostomataceae</taxon>
        <taxon>Lophiostoma</taxon>
    </lineage>
</organism>
<feature type="compositionally biased region" description="Polar residues" evidence="1">
    <location>
        <begin position="572"/>
        <end position="584"/>
    </location>
</feature>
<sequence length="660" mass="72938">MTERTITIEGMEATVSVYAGRKRPRQEDGFQLPASKKSLQHDLRGHDIEDNSPTTLTKGNIETSMSRDGEGVSGDAHVAPNQSGVLDNVTSSNLDILSNVDTMQISSEGTSLRNTLKDGTEKKKYEQAKPRTALYPYALSDLIYNSERIGGQQGHEEKERGPSGHIGTPGSDLLLPRKLSSAYSPPSKSIPMQEDPRLLPKTSTKTNILPKTPAVEKALVTDNTHLKTAIDKPETLTPVNEDKSRREKRKEKKKRKRERKQKEREGRQDNLIIADEMGADLDVSGQQELHDQDDTSEVEEAKEKKGTERKLPGGELVTEGERELQPRGTDKDSVISKEKLLIEDHRPIQGKLVSDEEVSDEDDMSMVDELSEEYDPDQKEETSVDDQSNPSTKPKRKRKKKKSGNTRHQKAKRAREQAEKTKGEGGFHFDDAVSENVRRAPPVTVSSPSLPASHITQPSHTAEFVGRAPSRVEISRSRHTSTLHRFDDTSQNVSPAAKTELGDSPTRKGISVKSPRGDEEDVVDELARLSLNSEIGSIKDPENDISEQLPDSAKEADSSADNFKQKAEVTNAPANAQMSSSTITESEDEATERTAVLFETELPPVPTTPIPTLGMNHNISPQTLLDATMNIGGETITRFPLHDALQEMMDEFSIQPQESS</sequence>
<feature type="region of interest" description="Disordered" evidence="1">
    <location>
        <begin position="19"/>
        <end position="74"/>
    </location>
</feature>
<feature type="compositionally biased region" description="Acidic residues" evidence="1">
    <location>
        <begin position="355"/>
        <end position="375"/>
    </location>
</feature>
<feature type="compositionally biased region" description="Basic and acidic residues" evidence="1">
    <location>
        <begin position="414"/>
        <end position="431"/>
    </location>
</feature>
<feature type="compositionally biased region" description="Basic and acidic residues" evidence="1">
    <location>
        <begin position="39"/>
        <end position="49"/>
    </location>
</feature>
<dbReference type="Proteomes" id="UP000799324">
    <property type="component" value="Unassembled WGS sequence"/>
</dbReference>
<feature type="compositionally biased region" description="Basic residues" evidence="1">
    <location>
        <begin position="393"/>
        <end position="413"/>
    </location>
</feature>
<keyword evidence="3" id="KW-1185">Reference proteome</keyword>
<feature type="compositionally biased region" description="Basic and acidic residues" evidence="1">
    <location>
        <begin position="288"/>
        <end position="312"/>
    </location>
</feature>
<evidence type="ECO:0000256" key="1">
    <source>
        <dbReference type="SAM" id="MobiDB-lite"/>
    </source>
</evidence>
<reference evidence="2" key="1">
    <citation type="journal article" date="2020" name="Stud. Mycol.">
        <title>101 Dothideomycetes genomes: a test case for predicting lifestyles and emergence of pathogens.</title>
        <authorList>
            <person name="Haridas S."/>
            <person name="Albert R."/>
            <person name="Binder M."/>
            <person name="Bloem J."/>
            <person name="Labutti K."/>
            <person name="Salamov A."/>
            <person name="Andreopoulos B."/>
            <person name="Baker S."/>
            <person name="Barry K."/>
            <person name="Bills G."/>
            <person name="Bluhm B."/>
            <person name="Cannon C."/>
            <person name="Castanera R."/>
            <person name="Culley D."/>
            <person name="Daum C."/>
            <person name="Ezra D."/>
            <person name="Gonzalez J."/>
            <person name="Henrissat B."/>
            <person name="Kuo A."/>
            <person name="Liang C."/>
            <person name="Lipzen A."/>
            <person name="Lutzoni F."/>
            <person name="Magnuson J."/>
            <person name="Mondo S."/>
            <person name="Nolan M."/>
            <person name="Ohm R."/>
            <person name="Pangilinan J."/>
            <person name="Park H.-J."/>
            <person name="Ramirez L."/>
            <person name="Alfaro M."/>
            <person name="Sun H."/>
            <person name="Tritt A."/>
            <person name="Yoshinaga Y."/>
            <person name="Zwiers L.-H."/>
            <person name="Turgeon B."/>
            <person name="Goodwin S."/>
            <person name="Spatafora J."/>
            <person name="Crous P."/>
            <person name="Grigoriev I."/>
        </authorList>
    </citation>
    <scope>NUCLEOTIDE SEQUENCE</scope>
    <source>
        <strain evidence="2">CBS 122681</strain>
    </source>
</reference>
<feature type="region of interest" description="Disordered" evidence="1">
    <location>
        <begin position="150"/>
        <end position="214"/>
    </location>
</feature>
<protein>
    <submittedName>
        <fullName evidence="2">Uncharacterized protein</fullName>
    </submittedName>
</protein>
<name>A0A6A6SJ27_9PLEO</name>
<feature type="compositionally biased region" description="Polar residues" evidence="1">
    <location>
        <begin position="51"/>
        <end position="64"/>
    </location>
</feature>
<gene>
    <name evidence="2" type="ORF">K491DRAFT_723312</name>
</gene>
<feature type="region of interest" description="Disordered" evidence="1">
    <location>
        <begin position="226"/>
        <end position="592"/>
    </location>
</feature>
<evidence type="ECO:0000313" key="3">
    <source>
        <dbReference type="Proteomes" id="UP000799324"/>
    </source>
</evidence>
<dbReference type="AlphaFoldDB" id="A0A6A6SJ27"/>
<feature type="compositionally biased region" description="Basic and acidic residues" evidence="1">
    <location>
        <begin position="552"/>
        <end position="567"/>
    </location>
</feature>
<proteinExistence type="predicted"/>
<dbReference type="EMBL" id="MU004603">
    <property type="protein sequence ID" value="KAF2647580.1"/>
    <property type="molecule type" value="Genomic_DNA"/>
</dbReference>
<feature type="compositionally biased region" description="Basic and acidic residues" evidence="1">
    <location>
        <begin position="319"/>
        <end position="347"/>
    </location>
</feature>
<feature type="compositionally biased region" description="Basic residues" evidence="1">
    <location>
        <begin position="246"/>
        <end position="259"/>
    </location>
</feature>